<dbReference type="Proteomes" id="UP000193240">
    <property type="component" value="Unassembled WGS sequence"/>
</dbReference>
<dbReference type="PANTHER" id="PTHR36417:SF2">
    <property type="entry name" value="SELENOPROTEIN DOMAIN PROTEIN (AFU_ORTHOLOGUE AFUA_1G05220)"/>
    <property type="match status" value="1"/>
</dbReference>
<dbReference type="EMBL" id="KZ107852">
    <property type="protein sequence ID" value="OSS45907.1"/>
    <property type="molecule type" value="Genomic_DNA"/>
</dbReference>
<dbReference type="Gene3D" id="3.40.30.10">
    <property type="entry name" value="Glutaredoxin"/>
    <property type="match status" value="1"/>
</dbReference>
<protein>
    <recommendedName>
        <fullName evidence="4">Selenoprotein W-like protein</fullName>
    </recommendedName>
</protein>
<dbReference type="Pfam" id="PF10262">
    <property type="entry name" value="Rdx"/>
    <property type="match status" value="1"/>
</dbReference>
<organism evidence="2 3">
    <name type="scientific">Epicoccum nigrum</name>
    <name type="common">Soil fungus</name>
    <name type="synonym">Epicoccum purpurascens</name>
    <dbReference type="NCBI Taxonomy" id="105696"/>
    <lineage>
        <taxon>Eukaryota</taxon>
        <taxon>Fungi</taxon>
        <taxon>Dikarya</taxon>
        <taxon>Ascomycota</taxon>
        <taxon>Pezizomycotina</taxon>
        <taxon>Dothideomycetes</taxon>
        <taxon>Pleosporomycetidae</taxon>
        <taxon>Pleosporales</taxon>
        <taxon>Pleosporineae</taxon>
        <taxon>Didymellaceae</taxon>
        <taxon>Epicoccum</taxon>
    </lineage>
</organism>
<name>A0A1Y2LRQ6_EPING</name>
<dbReference type="OMA" id="QVELTHI"/>
<sequence length="180" mass="19339">MPDAQPATATAPVKLPRVAITYCTQCRWMLRAAYFGQELLSTFGALVGEVALVPATGGVFQVELTHIPQSTNDASDASDAQVRKTLLWDRKTQGGFPETKVLKQLVRDQIDPERDLGHSDVGGKKKAAVPQAADEVKVDEVKVDGVEVGGVRVNGRKEKAAESMVGDVEAEGVYEMMDGL</sequence>
<keyword evidence="1" id="KW-0676">Redox-active center</keyword>
<gene>
    <name evidence="2" type="ORF">B5807_08269</name>
</gene>
<evidence type="ECO:0000313" key="2">
    <source>
        <dbReference type="EMBL" id="OSS45907.1"/>
    </source>
</evidence>
<dbReference type="SUPFAM" id="SSF52833">
    <property type="entry name" value="Thioredoxin-like"/>
    <property type="match status" value="1"/>
</dbReference>
<dbReference type="AlphaFoldDB" id="A0A1Y2LRQ6"/>
<evidence type="ECO:0000313" key="3">
    <source>
        <dbReference type="Proteomes" id="UP000193240"/>
    </source>
</evidence>
<evidence type="ECO:0008006" key="4">
    <source>
        <dbReference type="Google" id="ProtNLM"/>
    </source>
</evidence>
<evidence type="ECO:0000256" key="1">
    <source>
        <dbReference type="ARBA" id="ARBA00023284"/>
    </source>
</evidence>
<reference evidence="2 3" key="1">
    <citation type="journal article" date="2017" name="Genome Announc.">
        <title>Genome sequence of the saprophytic ascomycete Epicoccum nigrum ICMP 19927 strain isolated from New Zealand.</title>
        <authorList>
            <person name="Fokin M."/>
            <person name="Fleetwood D."/>
            <person name="Weir B.S."/>
            <person name="Villas-Boas S.G."/>
        </authorList>
    </citation>
    <scope>NUCLEOTIDE SEQUENCE [LARGE SCALE GENOMIC DNA]</scope>
    <source>
        <strain evidence="2 3">ICMP 19927</strain>
    </source>
</reference>
<dbReference type="InterPro" id="IPR036249">
    <property type="entry name" value="Thioredoxin-like_sf"/>
</dbReference>
<accession>A0A1Y2LRQ6</accession>
<proteinExistence type="predicted"/>
<dbReference type="InterPro" id="IPR011893">
    <property type="entry name" value="Selenoprotein_Rdx-typ"/>
</dbReference>
<dbReference type="InParanoid" id="A0A1Y2LRQ6"/>
<dbReference type="PANTHER" id="PTHR36417">
    <property type="entry name" value="SELENOPROTEIN DOMAIN PROTEIN (AFU_ORTHOLOGUE AFUA_1G05220)"/>
    <property type="match status" value="1"/>
</dbReference>
<dbReference type="NCBIfam" id="TIGR02174">
    <property type="entry name" value="CXXU_selWTH"/>
    <property type="match status" value="1"/>
</dbReference>
<keyword evidence="3" id="KW-1185">Reference proteome</keyword>